<sequence length="260" mass="29096">MADERWTRFAKVVKFHRNRTDLSQPALARSIHVGESTIAAYETGRRAPNRTTAQAIDQALSAGGAILHVWDELTDEREIPEDWRNFEKVEQQATEIREYQNVVVPGLLQTVDYARQCLQNLRLWNDERIEHLVRQRTQRLEAVSAVSLTFVVDEIVLRRAPGSPKVLHAQLDHLIELVSARVIWLSVLPTDTLTHPGVSSFRIMTLADGRLVGHEEYISGVHVATGPQANGLVTLFGSLQAEALSTRESAKLIESIGNAL</sequence>
<dbReference type="SMART" id="SM00530">
    <property type="entry name" value="HTH_XRE"/>
    <property type="match status" value="1"/>
</dbReference>
<name>A0ABU2H951_9ACTN</name>
<gene>
    <name evidence="2" type="ORF">RIF23_16100</name>
</gene>
<dbReference type="RefSeq" id="WP_310913373.1">
    <property type="nucleotide sequence ID" value="NZ_JAVLVT010000008.1"/>
</dbReference>
<dbReference type="InterPro" id="IPR010982">
    <property type="entry name" value="Lambda_DNA-bd_dom_sf"/>
</dbReference>
<accession>A0ABU2H951</accession>
<dbReference type="SUPFAM" id="SSF47413">
    <property type="entry name" value="lambda repressor-like DNA-binding domains"/>
    <property type="match status" value="1"/>
</dbReference>
<dbReference type="CDD" id="cd00093">
    <property type="entry name" value="HTH_XRE"/>
    <property type="match status" value="1"/>
</dbReference>
<dbReference type="PROSITE" id="PS50943">
    <property type="entry name" value="HTH_CROC1"/>
    <property type="match status" value="1"/>
</dbReference>
<keyword evidence="3" id="KW-1185">Reference proteome</keyword>
<evidence type="ECO:0000313" key="2">
    <source>
        <dbReference type="EMBL" id="MDS1271816.1"/>
    </source>
</evidence>
<dbReference type="Proteomes" id="UP001250214">
    <property type="component" value="Unassembled WGS sequence"/>
</dbReference>
<dbReference type="Pfam" id="PF19054">
    <property type="entry name" value="DUF5753"/>
    <property type="match status" value="1"/>
</dbReference>
<dbReference type="Gene3D" id="1.10.260.40">
    <property type="entry name" value="lambda repressor-like DNA-binding domains"/>
    <property type="match status" value="1"/>
</dbReference>
<dbReference type="InterPro" id="IPR043917">
    <property type="entry name" value="DUF5753"/>
</dbReference>
<feature type="domain" description="HTH cro/C1-type" evidence="1">
    <location>
        <begin position="13"/>
        <end position="60"/>
    </location>
</feature>
<dbReference type="Pfam" id="PF13560">
    <property type="entry name" value="HTH_31"/>
    <property type="match status" value="1"/>
</dbReference>
<organism evidence="2 3">
    <name type="scientific">Lipingzhangella rawalii</name>
    <dbReference type="NCBI Taxonomy" id="2055835"/>
    <lineage>
        <taxon>Bacteria</taxon>
        <taxon>Bacillati</taxon>
        <taxon>Actinomycetota</taxon>
        <taxon>Actinomycetes</taxon>
        <taxon>Streptosporangiales</taxon>
        <taxon>Nocardiopsidaceae</taxon>
        <taxon>Lipingzhangella</taxon>
    </lineage>
</organism>
<evidence type="ECO:0000313" key="3">
    <source>
        <dbReference type="Proteomes" id="UP001250214"/>
    </source>
</evidence>
<evidence type="ECO:0000259" key="1">
    <source>
        <dbReference type="PROSITE" id="PS50943"/>
    </source>
</evidence>
<reference evidence="3" key="1">
    <citation type="submission" date="2023-07" db="EMBL/GenBank/DDBJ databases">
        <title>Novel species in the genus Lipingzhangella isolated from Sambhar Salt Lake.</title>
        <authorList>
            <person name="Jiya N."/>
            <person name="Kajale S."/>
            <person name="Sharma A."/>
        </authorList>
    </citation>
    <scope>NUCLEOTIDE SEQUENCE [LARGE SCALE GENOMIC DNA]</scope>
    <source>
        <strain evidence="3">LS1_29</strain>
    </source>
</reference>
<protein>
    <submittedName>
        <fullName evidence="2">Helix-turn-helix transcriptional regulator</fullName>
    </submittedName>
</protein>
<comment type="caution">
    <text evidence="2">The sequence shown here is derived from an EMBL/GenBank/DDBJ whole genome shotgun (WGS) entry which is preliminary data.</text>
</comment>
<dbReference type="InterPro" id="IPR001387">
    <property type="entry name" value="Cro/C1-type_HTH"/>
</dbReference>
<proteinExistence type="predicted"/>
<dbReference type="EMBL" id="JAVLVT010000008">
    <property type="protein sequence ID" value="MDS1271816.1"/>
    <property type="molecule type" value="Genomic_DNA"/>
</dbReference>